<feature type="compositionally biased region" description="Low complexity" evidence="5">
    <location>
        <begin position="11"/>
        <end position="27"/>
    </location>
</feature>
<feature type="domain" description="OmpA-like" evidence="7">
    <location>
        <begin position="105"/>
        <end position="222"/>
    </location>
</feature>
<evidence type="ECO:0000256" key="6">
    <source>
        <dbReference type="SAM" id="SignalP"/>
    </source>
</evidence>
<dbReference type="SUPFAM" id="SSF103088">
    <property type="entry name" value="OmpA-like"/>
    <property type="match status" value="1"/>
</dbReference>
<keyword evidence="3" id="KW-0998">Cell outer membrane</keyword>
<feature type="signal peptide" evidence="6">
    <location>
        <begin position="1"/>
        <end position="49"/>
    </location>
</feature>
<gene>
    <name evidence="8" type="ORF">ACFP3M_22090</name>
</gene>
<keyword evidence="6" id="KW-0732">Signal</keyword>
<comment type="subcellular location">
    <subcellularLocation>
        <location evidence="1">Cell outer membrane</location>
    </subcellularLocation>
</comment>
<feature type="region of interest" description="Disordered" evidence="5">
    <location>
        <begin position="1"/>
        <end position="27"/>
    </location>
</feature>
<dbReference type="EMBL" id="JBHSPW010000010">
    <property type="protein sequence ID" value="MFC5895491.1"/>
    <property type="molecule type" value="Genomic_DNA"/>
</dbReference>
<sequence>MPATHPPRPHPTGTRPAGTHPPRAARTGRAVLAAALLLATGLAAPAAHADTPPGLTEDTTPPVAIDGRDPDLRMVQGATLAPAKVLNIKSVVETDDGAERRQDTNDNVTFALQAEVLFGKDSADLNDDARSRIAAIADEVTAQHAKKLRVFGFTDNLGAASHGLTLSRQRAGAVQRRLAKDLGSGITFEIRGYGEQYPIADNSTEEGRKKNRRVEVSFPREG</sequence>
<dbReference type="PANTHER" id="PTHR30329">
    <property type="entry name" value="STATOR ELEMENT OF FLAGELLAR MOTOR COMPLEX"/>
    <property type="match status" value="1"/>
</dbReference>
<dbReference type="PROSITE" id="PS51123">
    <property type="entry name" value="OMPA_2"/>
    <property type="match status" value="1"/>
</dbReference>
<dbReference type="InterPro" id="IPR006665">
    <property type="entry name" value="OmpA-like"/>
</dbReference>
<dbReference type="Pfam" id="PF00691">
    <property type="entry name" value="OmpA"/>
    <property type="match status" value="1"/>
</dbReference>
<keyword evidence="9" id="KW-1185">Reference proteome</keyword>
<feature type="compositionally biased region" description="Pro residues" evidence="5">
    <location>
        <begin position="1"/>
        <end position="10"/>
    </location>
</feature>
<feature type="chain" id="PRO_5046517953" evidence="6">
    <location>
        <begin position="50"/>
        <end position="222"/>
    </location>
</feature>
<feature type="region of interest" description="Disordered" evidence="5">
    <location>
        <begin position="198"/>
        <end position="222"/>
    </location>
</feature>
<organism evidence="8 9">
    <name type="scientific">Streptomyces ramulosus</name>
    <dbReference type="NCBI Taxonomy" id="47762"/>
    <lineage>
        <taxon>Bacteria</taxon>
        <taxon>Bacillati</taxon>
        <taxon>Actinomycetota</taxon>
        <taxon>Actinomycetes</taxon>
        <taxon>Kitasatosporales</taxon>
        <taxon>Streptomycetaceae</taxon>
        <taxon>Streptomyces</taxon>
    </lineage>
</organism>
<evidence type="ECO:0000313" key="9">
    <source>
        <dbReference type="Proteomes" id="UP001596241"/>
    </source>
</evidence>
<dbReference type="CDD" id="cd07185">
    <property type="entry name" value="OmpA_C-like"/>
    <property type="match status" value="1"/>
</dbReference>
<proteinExistence type="predicted"/>
<evidence type="ECO:0000256" key="4">
    <source>
        <dbReference type="PROSITE-ProRule" id="PRU00473"/>
    </source>
</evidence>
<protein>
    <submittedName>
        <fullName evidence="8">OmpA family protein</fullName>
    </submittedName>
</protein>
<dbReference type="RefSeq" id="WP_345092350.1">
    <property type="nucleotide sequence ID" value="NZ_BAAAWG010000020.1"/>
</dbReference>
<evidence type="ECO:0000256" key="5">
    <source>
        <dbReference type="SAM" id="MobiDB-lite"/>
    </source>
</evidence>
<dbReference type="Proteomes" id="UP001596241">
    <property type="component" value="Unassembled WGS sequence"/>
</dbReference>
<evidence type="ECO:0000313" key="8">
    <source>
        <dbReference type="EMBL" id="MFC5895491.1"/>
    </source>
</evidence>
<reference evidence="9" key="1">
    <citation type="journal article" date="2019" name="Int. J. Syst. Evol. Microbiol.">
        <title>The Global Catalogue of Microorganisms (GCM) 10K type strain sequencing project: providing services to taxonomists for standard genome sequencing and annotation.</title>
        <authorList>
            <consortium name="The Broad Institute Genomics Platform"/>
            <consortium name="The Broad Institute Genome Sequencing Center for Infectious Disease"/>
            <person name="Wu L."/>
            <person name="Ma J."/>
        </authorList>
    </citation>
    <scope>NUCLEOTIDE SEQUENCE [LARGE SCALE GENOMIC DNA]</scope>
    <source>
        <strain evidence="9">CGMCC 1.15809</strain>
    </source>
</reference>
<feature type="region of interest" description="Disordered" evidence="5">
    <location>
        <begin position="46"/>
        <end position="65"/>
    </location>
</feature>
<evidence type="ECO:0000256" key="3">
    <source>
        <dbReference type="ARBA" id="ARBA00023237"/>
    </source>
</evidence>
<evidence type="ECO:0000256" key="2">
    <source>
        <dbReference type="ARBA" id="ARBA00023136"/>
    </source>
</evidence>
<keyword evidence="2 4" id="KW-0472">Membrane</keyword>
<evidence type="ECO:0000259" key="7">
    <source>
        <dbReference type="PROSITE" id="PS51123"/>
    </source>
</evidence>
<accession>A0ABW1FQ14</accession>
<dbReference type="Gene3D" id="3.30.1330.60">
    <property type="entry name" value="OmpA-like domain"/>
    <property type="match status" value="1"/>
</dbReference>
<dbReference type="PRINTS" id="PR01021">
    <property type="entry name" value="OMPADOMAIN"/>
</dbReference>
<feature type="compositionally biased region" description="Basic and acidic residues" evidence="5">
    <location>
        <begin position="205"/>
        <end position="222"/>
    </location>
</feature>
<name>A0ABW1FQ14_9ACTN</name>
<evidence type="ECO:0000256" key="1">
    <source>
        <dbReference type="ARBA" id="ARBA00004442"/>
    </source>
</evidence>
<dbReference type="InterPro" id="IPR006664">
    <property type="entry name" value="OMP_bac"/>
</dbReference>
<dbReference type="InterPro" id="IPR036737">
    <property type="entry name" value="OmpA-like_sf"/>
</dbReference>
<dbReference type="InterPro" id="IPR050330">
    <property type="entry name" value="Bact_OuterMem_StrucFunc"/>
</dbReference>
<comment type="caution">
    <text evidence="8">The sequence shown here is derived from an EMBL/GenBank/DDBJ whole genome shotgun (WGS) entry which is preliminary data.</text>
</comment>
<dbReference type="PANTHER" id="PTHR30329:SF21">
    <property type="entry name" value="LIPOPROTEIN YIAD-RELATED"/>
    <property type="match status" value="1"/>
</dbReference>